<sequence length="136" mass="15802">MKKKIGLILMSLLLIFSLSACGTTDSVETGNAGEQEMGYYSPEEAQEKMDSTVGEYVQRKGWDKLKAVQNNNVFAFFHNQAQNQFGFYPTLKMAKIFYPNEFEDINPDERLKEFYDRFLPIGYDDGVWFYQLGEQF</sequence>
<comment type="caution">
    <text evidence="3">The sequence shown here is derived from an EMBL/GenBank/DDBJ whole genome shotgun (WGS) entry which is preliminary data.</text>
</comment>
<dbReference type="RefSeq" id="WP_089609839.1">
    <property type="nucleotide sequence ID" value="NZ_CP022121.1"/>
</dbReference>
<feature type="signal peptide" evidence="2">
    <location>
        <begin position="1"/>
        <end position="22"/>
    </location>
</feature>
<evidence type="ECO:0000256" key="2">
    <source>
        <dbReference type="SAM" id="SignalP"/>
    </source>
</evidence>
<dbReference type="SUPFAM" id="SSF53807">
    <property type="entry name" value="Helical backbone' metal receptor"/>
    <property type="match status" value="1"/>
</dbReference>
<evidence type="ECO:0008006" key="5">
    <source>
        <dbReference type="Google" id="ProtNLM"/>
    </source>
</evidence>
<dbReference type="InterPro" id="IPR050902">
    <property type="entry name" value="ABC_Transporter_SBP"/>
</dbReference>
<dbReference type="PANTHER" id="PTHR30535:SF34">
    <property type="entry name" value="MOLYBDATE-BINDING PROTEIN MOLA"/>
    <property type="match status" value="1"/>
</dbReference>
<evidence type="ECO:0000313" key="3">
    <source>
        <dbReference type="EMBL" id="MCR6544356.1"/>
    </source>
</evidence>
<dbReference type="EMBL" id="JANPWE010000001">
    <property type="protein sequence ID" value="MCR6544356.1"/>
    <property type="molecule type" value="Genomic_DNA"/>
</dbReference>
<keyword evidence="4" id="KW-1185">Reference proteome</keyword>
<dbReference type="Proteomes" id="UP001524944">
    <property type="component" value="Unassembled WGS sequence"/>
</dbReference>
<dbReference type="PROSITE" id="PS51257">
    <property type="entry name" value="PROKAR_LIPOPROTEIN"/>
    <property type="match status" value="1"/>
</dbReference>
<comment type="similarity">
    <text evidence="1">Belongs to the bacterial solute-binding protein 8 family.</text>
</comment>
<dbReference type="PANTHER" id="PTHR30535">
    <property type="entry name" value="VITAMIN B12-BINDING PROTEIN"/>
    <property type="match status" value="1"/>
</dbReference>
<organism evidence="3 4">
    <name type="scientific">Dehalobacterium formicoaceticum</name>
    <dbReference type="NCBI Taxonomy" id="51515"/>
    <lineage>
        <taxon>Bacteria</taxon>
        <taxon>Bacillati</taxon>
        <taxon>Bacillota</taxon>
        <taxon>Clostridia</taxon>
        <taxon>Eubacteriales</taxon>
        <taxon>Peptococcaceae</taxon>
        <taxon>Dehalobacterium</taxon>
    </lineage>
</organism>
<dbReference type="Gene3D" id="3.40.50.1980">
    <property type="entry name" value="Nitrogenase molybdenum iron protein domain"/>
    <property type="match status" value="1"/>
</dbReference>
<reference evidence="3 4" key="1">
    <citation type="submission" date="2022-08" db="EMBL/GenBank/DDBJ databases">
        <title>Proteogenomics of the novel Dehalobacterium formicoaceticum strain EZ94 highlights a key role of methyltransferases during anaerobic dichloromethane degradation.</title>
        <authorList>
            <person name="Wasmund K."/>
        </authorList>
    </citation>
    <scope>NUCLEOTIDE SEQUENCE [LARGE SCALE GENOMIC DNA]</scope>
    <source>
        <strain evidence="3 4">EZ94</strain>
    </source>
</reference>
<gene>
    <name evidence="3" type="ORF">NVS47_02320</name>
</gene>
<protein>
    <recommendedName>
        <fullName evidence="5">Lipoprotein</fullName>
    </recommendedName>
</protein>
<keyword evidence="2" id="KW-0732">Signal</keyword>
<evidence type="ECO:0000313" key="4">
    <source>
        <dbReference type="Proteomes" id="UP001524944"/>
    </source>
</evidence>
<proteinExistence type="inferred from homology"/>
<evidence type="ECO:0000256" key="1">
    <source>
        <dbReference type="ARBA" id="ARBA00008814"/>
    </source>
</evidence>
<feature type="chain" id="PRO_5047332766" description="Lipoprotein" evidence="2">
    <location>
        <begin position="23"/>
        <end position="136"/>
    </location>
</feature>
<accession>A0ABT1Y0G5</accession>
<name>A0ABT1Y0G5_9FIRM</name>